<dbReference type="VEuPathDB" id="ToxoDB:EMH_0061760"/>
<protein>
    <submittedName>
        <fullName evidence="6">Kinesin motor domain cointaining protein, putative</fullName>
    </submittedName>
</protein>
<dbReference type="InterPro" id="IPR000253">
    <property type="entry name" value="FHA_dom"/>
</dbReference>
<dbReference type="PROSITE" id="PS50006">
    <property type="entry name" value="FHA_DOMAIN"/>
    <property type="match status" value="1"/>
</dbReference>
<evidence type="ECO:0000313" key="6">
    <source>
        <dbReference type="EMBL" id="CDJ30850.1"/>
    </source>
</evidence>
<feature type="coiled-coil region" evidence="4">
    <location>
        <begin position="237"/>
        <end position="271"/>
    </location>
</feature>
<dbReference type="Pfam" id="PF00498">
    <property type="entry name" value="FHA"/>
    <property type="match status" value="1"/>
</dbReference>
<dbReference type="Proteomes" id="UP000030744">
    <property type="component" value="Unassembled WGS sequence"/>
</dbReference>
<evidence type="ECO:0000256" key="4">
    <source>
        <dbReference type="SAM" id="Coils"/>
    </source>
</evidence>
<reference evidence="6" key="2">
    <citation type="submission" date="2013-10" db="EMBL/GenBank/DDBJ databases">
        <authorList>
            <person name="Aslett M."/>
        </authorList>
    </citation>
    <scope>NUCLEOTIDE SEQUENCE [LARGE SCALE GENOMIC DNA]</scope>
    <source>
        <strain evidence="6">Houghton</strain>
    </source>
</reference>
<feature type="domain" description="FHA" evidence="5">
    <location>
        <begin position="93"/>
        <end position="156"/>
    </location>
</feature>
<accession>U6JZF9</accession>
<reference evidence="6" key="1">
    <citation type="submission" date="2013-10" db="EMBL/GenBank/DDBJ databases">
        <title>Genomic analysis of the causative agents of coccidiosis in chickens.</title>
        <authorList>
            <person name="Reid A.J."/>
            <person name="Blake D."/>
            <person name="Billington K."/>
            <person name="Browne H."/>
            <person name="Dunn M."/>
            <person name="Hung S."/>
            <person name="Kawahara F."/>
            <person name="Miranda-Saavedra D."/>
            <person name="Mourier T."/>
            <person name="Nagra H."/>
            <person name="Otto T.D."/>
            <person name="Rawlings N."/>
            <person name="Sanchez A."/>
            <person name="Sanders M."/>
            <person name="Subramaniam C."/>
            <person name="Tay Y."/>
            <person name="Dear P."/>
            <person name="Doerig C."/>
            <person name="Gruber A."/>
            <person name="Parkinson J."/>
            <person name="Shirley M."/>
            <person name="Wan K.L."/>
            <person name="Berriman M."/>
            <person name="Tomley F."/>
            <person name="Pain A."/>
        </authorList>
    </citation>
    <scope>NUCLEOTIDE SEQUENCE [LARGE SCALE GENOMIC DNA]</scope>
    <source>
        <strain evidence="6">Houghton</strain>
    </source>
</reference>
<dbReference type="PANTHER" id="PTHR47117">
    <property type="entry name" value="STAR-RELATED LIPID TRANSFER PROTEIN 9"/>
    <property type="match status" value="1"/>
</dbReference>
<evidence type="ECO:0000313" key="7">
    <source>
        <dbReference type="Proteomes" id="UP000030744"/>
    </source>
</evidence>
<name>U6JZF9_9EIME</name>
<dbReference type="GeneID" id="25380782"/>
<dbReference type="GO" id="GO:0005524">
    <property type="term" value="F:ATP binding"/>
    <property type="evidence" value="ECO:0007669"/>
    <property type="project" value="UniProtKB-KW"/>
</dbReference>
<evidence type="ECO:0000256" key="2">
    <source>
        <dbReference type="ARBA" id="ARBA00022840"/>
    </source>
</evidence>
<dbReference type="OrthoDB" id="354488at2759"/>
<dbReference type="RefSeq" id="XP_013353415.1">
    <property type="nucleotide sequence ID" value="XM_013497961.1"/>
</dbReference>
<proteinExistence type="predicted"/>
<evidence type="ECO:0000259" key="5">
    <source>
        <dbReference type="PROSITE" id="PS50006"/>
    </source>
</evidence>
<evidence type="ECO:0000256" key="1">
    <source>
        <dbReference type="ARBA" id="ARBA00022741"/>
    </source>
</evidence>
<feature type="coiled-coil region" evidence="4">
    <location>
        <begin position="15"/>
        <end position="60"/>
    </location>
</feature>
<dbReference type="AlphaFoldDB" id="U6JZF9"/>
<keyword evidence="3" id="KW-0505">Motor protein</keyword>
<dbReference type="SUPFAM" id="SSF49879">
    <property type="entry name" value="SMAD/FHA domain"/>
    <property type="match status" value="1"/>
</dbReference>
<sequence>MPALCQGISGDARGAEETLELRRAHEEEIKAMEAAIADMQKSWEEKLKEAQARLQQDNATPDWSSVPHITLLTEDPLLSGSLSFKLPAAPEKLTVGKKEGDKCPLVCLSGSGLSHNHCYLQLEQQQQEGETGEGDSAAALYVLDGAGNTFVNGKETEKGEKIKLHSGDRVVIGQNYVFLVFIPSTKTEKETETETTEAKEGETYKAKGQTREELLSYFTYDVCMQELACNQGTVSGMEETQQQMQKETMQRTQYKQKLQEAQQALQKQKEVNK</sequence>
<organism evidence="6 7">
    <name type="scientific">Eimeria mitis</name>
    <dbReference type="NCBI Taxonomy" id="44415"/>
    <lineage>
        <taxon>Eukaryota</taxon>
        <taxon>Sar</taxon>
        <taxon>Alveolata</taxon>
        <taxon>Apicomplexa</taxon>
        <taxon>Conoidasida</taxon>
        <taxon>Coccidia</taxon>
        <taxon>Eucoccidiorida</taxon>
        <taxon>Eimeriorina</taxon>
        <taxon>Eimeriidae</taxon>
        <taxon>Eimeria</taxon>
    </lineage>
</organism>
<keyword evidence="1" id="KW-0547">Nucleotide-binding</keyword>
<dbReference type="InterPro" id="IPR008984">
    <property type="entry name" value="SMAD_FHA_dom_sf"/>
</dbReference>
<evidence type="ECO:0000256" key="3">
    <source>
        <dbReference type="ARBA" id="ARBA00023175"/>
    </source>
</evidence>
<keyword evidence="7" id="KW-1185">Reference proteome</keyword>
<keyword evidence="4" id="KW-0175">Coiled coil</keyword>
<dbReference type="Gene3D" id="2.60.200.20">
    <property type="match status" value="1"/>
</dbReference>
<dbReference type="EMBL" id="HG682824">
    <property type="protein sequence ID" value="CDJ30850.1"/>
    <property type="molecule type" value="Genomic_DNA"/>
</dbReference>
<gene>
    <name evidence="6" type="ORF">EMH_0061760</name>
</gene>
<keyword evidence="2" id="KW-0067">ATP-binding</keyword>